<dbReference type="Pfam" id="PF06687">
    <property type="entry name" value="SUR7"/>
    <property type="match status" value="1"/>
</dbReference>
<keyword evidence="2" id="KW-0472">Membrane</keyword>
<dbReference type="Proteomes" id="UP000325780">
    <property type="component" value="Unassembled WGS sequence"/>
</dbReference>
<feature type="transmembrane region" description="Helical" evidence="2">
    <location>
        <begin position="261"/>
        <end position="285"/>
    </location>
</feature>
<keyword evidence="2" id="KW-0812">Transmembrane</keyword>
<dbReference type="GO" id="GO:0031505">
    <property type="term" value="P:fungal-type cell wall organization"/>
    <property type="evidence" value="ECO:0007669"/>
    <property type="project" value="TreeGrafter"/>
</dbReference>
<name>A0A5N6TNH8_ASPAV</name>
<dbReference type="GO" id="GO:0005886">
    <property type="term" value="C:plasma membrane"/>
    <property type="evidence" value="ECO:0007669"/>
    <property type="project" value="InterPro"/>
</dbReference>
<reference evidence="3 4" key="1">
    <citation type="submission" date="2019-04" db="EMBL/GenBank/DDBJ databases">
        <title>Friends and foes A comparative genomics study of 23 Aspergillus species from section Flavi.</title>
        <authorList>
            <consortium name="DOE Joint Genome Institute"/>
            <person name="Kjaerbolling I."/>
            <person name="Vesth T."/>
            <person name="Frisvad J.C."/>
            <person name="Nybo J.L."/>
            <person name="Theobald S."/>
            <person name="Kildgaard S."/>
            <person name="Isbrandt T."/>
            <person name="Kuo A."/>
            <person name="Sato A."/>
            <person name="Lyhne E.K."/>
            <person name="Kogle M.E."/>
            <person name="Wiebenga A."/>
            <person name="Kun R.S."/>
            <person name="Lubbers R.J."/>
            <person name="Makela M.R."/>
            <person name="Barry K."/>
            <person name="Chovatia M."/>
            <person name="Clum A."/>
            <person name="Daum C."/>
            <person name="Haridas S."/>
            <person name="He G."/>
            <person name="LaButti K."/>
            <person name="Lipzen A."/>
            <person name="Mondo S."/>
            <person name="Riley R."/>
            <person name="Salamov A."/>
            <person name="Simmons B.A."/>
            <person name="Magnuson J.K."/>
            <person name="Henrissat B."/>
            <person name="Mortensen U.H."/>
            <person name="Larsen T.O."/>
            <person name="Devries R.P."/>
            <person name="Grigoriev I.V."/>
            <person name="Machida M."/>
            <person name="Baker S.E."/>
            <person name="Andersen M.R."/>
        </authorList>
    </citation>
    <scope>NUCLEOTIDE SEQUENCE [LARGE SCALE GENOMIC DNA]</scope>
    <source>
        <strain evidence="3 4">IBT 18842</strain>
    </source>
</reference>
<dbReference type="OrthoDB" id="2327445at2759"/>
<dbReference type="GO" id="GO:0051285">
    <property type="term" value="C:cell cortex of cell tip"/>
    <property type="evidence" value="ECO:0007669"/>
    <property type="project" value="TreeGrafter"/>
</dbReference>
<feature type="transmembrane region" description="Helical" evidence="2">
    <location>
        <begin position="210"/>
        <end position="241"/>
    </location>
</feature>
<evidence type="ECO:0000256" key="2">
    <source>
        <dbReference type="SAM" id="Phobius"/>
    </source>
</evidence>
<evidence type="ECO:0000313" key="4">
    <source>
        <dbReference type="Proteomes" id="UP000325780"/>
    </source>
</evidence>
<dbReference type="PANTHER" id="PTHR28019">
    <property type="entry name" value="CELL MEMBRANE PROTEIN YLR413W-RELATED"/>
    <property type="match status" value="1"/>
</dbReference>
<protein>
    <submittedName>
        <fullName evidence="3">SUR7/PalI family-domain-containing protein</fullName>
    </submittedName>
</protein>
<dbReference type="InterPro" id="IPR009571">
    <property type="entry name" value="SUR7/Rim9-like_fungi"/>
</dbReference>
<dbReference type="EMBL" id="ML742185">
    <property type="protein sequence ID" value="KAE8147916.1"/>
    <property type="molecule type" value="Genomic_DNA"/>
</dbReference>
<keyword evidence="2" id="KW-1133">Transmembrane helix</keyword>
<feature type="transmembrane region" description="Helical" evidence="2">
    <location>
        <begin position="32"/>
        <end position="50"/>
    </location>
</feature>
<organism evidence="3 4">
    <name type="scientific">Aspergillus avenaceus</name>
    <dbReference type="NCBI Taxonomy" id="36643"/>
    <lineage>
        <taxon>Eukaryota</taxon>
        <taxon>Fungi</taxon>
        <taxon>Dikarya</taxon>
        <taxon>Ascomycota</taxon>
        <taxon>Pezizomycotina</taxon>
        <taxon>Eurotiomycetes</taxon>
        <taxon>Eurotiomycetidae</taxon>
        <taxon>Eurotiales</taxon>
        <taxon>Aspergillaceae</taxon>
        <taxon>Aspergillus</taxon>
        <taxon>Aspergillus subgen. Circumdati</taxon>
    </lineage>
</organism>
<evidence type="ECO:0000313" key="3">
    <source>
        <dbReference type="EMBL" id="KAE8147916.1"/>
    </source>
</evidence>
<proteinExistence type="predicted"/>
<dbReference type="InterPro" id="IPR052413">
    <property type="entry name" value="SUR7_domain"/>
</dbReference>
<gene>
    <name evidence="3" type="ORF">BDV25DRAFT_25759</name>
</gene>
<sequence length="321" mass="35669">MANLPFFRKAPQRPVYGRSASKVRWHRILRSFLYLIAWIFLVLVVVGNVADKPVLRQTYFLKVDLSNIIPLSIPNAVLINSIARSIGLHDFYQVGLWNFCEGYNDSGITKCSKPETLYWFNPVKIIMSELLSGATIALPGDIMDALKIARIASHWMFVLFIIATVFTFIMIFLSPLATSSRPPQTISPDPNINAANPAHRRRTFIFLRALPFLILAFLTALFTVVAAVVATVMFIIFKTVFTNDDYNLNIEAEIGTRMMAFMWIASACNLLSFILQLGSCCAACCGGRKARKTLKNGGLSTGPAHLREKEGSHSPATTATD</sequence>
<keyword evidence="4" id="KW-1185">Reference proteome</keyword>
<dbReference type="AlphaFoldDB" id="A0A5N6TNH8"/>
<accession>A0A5N6TNH8</accession>
<dbReference type="PANTHER" id="PTHR28019:SF2">
    <property type="entry name" value="CELL MEMBRANE PROTEIN YLR413W-RELATED"/>
    <property type="match status" value="1"/>
</dbReference>
<feature type="transmembrane region" description="Helical" evidence="2">
    <location>
        <begin position="152"/>
        <end position="173"/>
    </location>
</feature>
<evidence type="ECO:0000256" key="1">
    <source>
        <dbReference type="SAM" id="MobiDB-lite"/>
    </source>
</evidence>
<feature type="region of interest" description="Disordered" evidence="1">
    <location>
        <begin position="296"/>
        <end position="321"/>
    </location>
</feature>